<name>A0A2P7RC35_9GAMM</name>
<feature type="domain" description="AsmA" evidence="1">
    <location>
        <begin position="335"/>
        <end position="519"/>
    </location>
</feature>
<dbReference type="GO" id="GO:0005886">
    <property type="term" value="C:plasma membrane"/>
    <property type="evidence" value="ECO:0007669"/>
    <property type="project" value="TreeGrafter"/>
</dbReference>
<evidence type="ECO:0000313" key="2">
    <source>
        <dbReference type="EMBL" id="PSJ47797.1"/>
    </source>
</evidence>
<dbReference type="GO" id="GO:0090313">
    <property type="term" value="P:regulation of protein targeting to membrane"/>
    <property type="evidence" value="ECO:0007669"/>
    <property type="project" value="TreeGrafter"/>
</dbReference>
<dbReference type="PANTHER" id="PTHR30441:SF4">
    <property type="entry name" value="PROTEIN ASMA"/>
    <property type="match status" value="1"/>
</dbReference>
<dbReference type="PANTHER" id="PTHR30441">
    <property type="entry name" value="DUF748 DOMAIN-CONTAINING PROTEIN"/>
    <property type="match status" value="1"/>
</dbReference>
<dbReference type="RefSeq" id="WP_106728210.1">
    <property type="nucleotide sequence ID" value="NZ_PXYG01000001.1"/>
</dbReference>
<proteinExistence type="predicted"/>
<dbReference type="Pfam" id="PF05170">
    <property type="entry name" value="AsmA"/>
    <property type="match status" value="2"/>
</dbReference>
<reference evidence="2 3" key="1">
    <citation type="submission" date="2018-03" db="EMBL/GenBank/DDBJ databases">
        <title>The draft genome of Zobellella sp. 59N8.</title>
        <authorList>
            <person name="Liu L."/>
            <person name="Li L."/>
            <person name="Zhang X."/>
            <person name="Liang L."/>
            <person name="Wang T."/>
        </authorList>
    </citation>
    <scope>NUCLEOTIDE SEQUENCE [LARGE SCALE GENOMIC DNA]</scope>
    <source>
        <strain evidence="2 3">59N8</strain>
    </source>
</reference>
<dbReference type="AlphaFoldDB" id="A0A2P7RC35"/>
<keyword evidence="3" id="KW-1185">Reference proteome</keyword>
<dbReference type="InterPro" id="IPR052894">
    <property type="entry name" value="AsmA-related"/>
</dbReference>
<gene>
    <name evidence="2" type="ORF">C7H85_02980</name>
</gene>
<sequence length="637" mass="68900">MKKLLYVIAALLLLVVAGLLVMTQLVDTERVKRVMIEQTREKTGRTLVIDGDLSWRFFPSLGFTLGRTALLNPPGFAEGATLSIGEVSLDVALRPLFDHRLEIGEAVLSNARLHLITRADGVSNIDDLRALSAAGEPAGDADEQAAAGEQDERPPMSFSLAGIRVADAEVVLQNEASNTLTRVNKVNLELAAFAPGQAVPLRLSGNLFRDDVQANIGGEGRLWLAPEYDRLRLDELVLNVGATGRAIPGNKQLQLQGSLAYDLDRRLAQFNPLALQLGALDVTGELSLRHRDTPEIRFALATGMLDVDALLAEWRSTQGAAGEVVSGAEVTLPTSVAAAEPDLSWLRGLDVQGRLTAEQVRAQGMELEQLTISVQLEQGKLSLDDIQAALYEGRVEASGELDVNSRPARFSVQKRLTGVNARKLLDDAMGLDYLEGRADLTVALQGRGLSAGAIKRSVSGSSHLEVTDGALHGVNIPAMIRRGYAQVKGQPLPAEEAVQKTDFSALNADFDIGDGKIGTDNLTMASPLLRIEGKGEGDLLDESLDVLLNTSVVGSLKGQDGEELTELKNITLPVRISGTYQDPRYGLDMQQVFDRYLRDKVDREAERLQQRLNEKLGDELGDKLQQRLPGLLDKLGL</sequence>
<evidence type="ECO:0000313" key="3">
    <source>
        <dbReference type="Proteomes" id="UP000240243"/>
    </source>
</evidence>
<organism evidence="2 3">
    <name type="scientific">Zobellella endophytica</name>
    <dbReference type="NCBI Taxonomy" id="2116700"/>
    <lineage>
        <taxon>Bacteria</taxon>
        <taxon>Pseudomonadati</taxon>
        <taxon>Pseudomonadota</taxon>
        <taxon>Gammaproteobacteria</taxon>
        <taxon>Aeromonadales</taxon>
        <taxon>Aeromonadaceae</taxon>
        <taxon>Zobellella</taxon>
    </lineage>
</organism>
<accession>A0A2P7RC35</accession>
<dbReference type="EMBL" id="PXYG01000001">
    <property type="protein sequence ID" value="PSJ47797.1"/>
    <property type="molecule type" value="Genomic_DNA"/>
</dbReference>
<dbReference type="OrthoDB" id="9766390at2"/>
<feature type="domain" description="AsmA" evidence="1">
    <location>
        <begin position="2"/>
        <end position="210"/>
    </location>
</feature>
<dbReference type="InterPro" id="IPR007844">
    <property type="entry name" value="AsmA"/>
</dbReference>
<evidence type="ECO:0000259" key="1">
    <source>
        <dbReference type="Pfam" id="PF05170"/>
    </source>
</evidence>
<comment type="caution">
    <text evidence="2">The sequence shown here is derived from an EMBL/GenBank/DDBJ whole genome shotgun (WGS) entry which is preliminary data.</text>
</comment>
<dbReference type="Proteomes" id="UP000240243">
    <property type="component" value="Unassembled WGS sequence"/>
</dbReference>
<protein>
    <submittedName>
        <fullName evidence="2">AsmA family protein</fullName>
    </submittedName>
</protein>